<sequence>MVKSAVVLAALTQSTEAASRRLKKNKNVMVPESWISRNVKEQKENQKGMDSKPGNGPDKCQTTDFLDDQAQETIKSLTGSYVVCDHETLPDVGVCLVGVNYPDTNPHILNNPDYELCEATYQAQGETIITI</sequence>
<feature type="compositionally biased region" description="Basic and acidic residues" evidence="1">
    <location>
        <begin position="38"/>
        <end position="50"/>
    </location>
</feature>
<feature type="non-terminal residue" evidence="2">
    <location>
        <position position="131"/>
    </location>
</feature>
<protein>
    <submittedName>
        <fullName evidence="2">Uncharacterized protein</fullName>
    </submittedName>
</protein>
<evidence type="ECO:0000313" key="3">
    <source>
        <dbReference type="Proteomes" id="UP001162640"/>
    </source>
</evidence>
<organism evidence="2 3">
    <name type="scientific">Triparma laevis f. inornata</name>
    <dbReference type="NCBI Taxonomy" id="1714386"/>
    <lineage>
        <taxon>Eukaryota</taxon>
        <taxon>Sar</taxon>
        <taxon>Stramenopiles</taxon>
        <taxon>Ochrophyta</taxon>
        <taxon>Bolidophyceae</taxon>
        <taxon>Parmales</taxon>
        <taxon>Triparmaceae</taxon>
        <taxon>Triparma</taxon>
    </lineage>
</organism>
<evidence type="ECO:0000313" key="2">
    <source>
        <dbReference type="EMBL" id="GMH95573.1"/>
    </source>
</evidence>
<gene>
    <name evidence="2" type="ORF">TL16_g13192</name>
</gene>
<name>A0A9W7BZK0_9STRA</name>
<accession>A0A9W7BZK0</accession>
<reference evidence="3" key="1">
    <citation type="journal article" date="2023" name="Commun. Biol.">
        <title>Genome analysis of Parmales, the sister group of diatoms, reveals the evolutionary specialization of diatoms from phago-mixotrophs to photoautotrophs.</title>
        <authorList>
            <person name="Ban H."/>
            <person name="Sato S."/>
            <person name="Yoshikawa S."/>
            <person name="Yamada K."/>
            <person name="Nakamura Y."/>
            <person name="Ichinomiya M."/>
            <person name="Sato N."/>
            <person name="Blanc-Mathieu R."/>
            <person name="Endo H."/>
            <person name="Kuwata A."/>
            <person name="Ogata H."/>
        </authorList>
    </citation>
    <scope>NUCLEOTIDE SEQUENCE [LARGE SCALE GENOMIC DNA]</scope>
</reference>
<dbReference type="AlphaFoldDB" id="A0A9W7BZK0"/>
<proteinExistence type="predicted"/>
<feature type="region of interest" description="Disordered" evidence="1">
    <location>
        <begin position="34"/>
        <end position="63"/>
    </location>
</feature>
<dbReference type="EMBL" id="BLQM01000616">
    <property type="protein sequence ID" value="GMH95573.1"/>
    <property type="molecule type" value="Genomic_DNA"/>
</dbReference>
<comment type="caution">
    <text evidence="2">The sequence shown here is derived from an EMBL/GenBank/DDBJ whole genome shotgun (WGS) entry which is preliminary data.</text>
</comment>
<dbReference type="Proteomes" id="UP001162640">
    <property type="component" value="Unassembled WGS sequence"/>
</dbReference>
<evidence type="ECO:0000256" key="1">
    <source>
        <dbReference type="SAM" id="MobiDB-lite"/>
    </source>
</evidence>